<keyword evidence="6 9" id="KW-0811">Translocation</keyword>
<evidence type="ECO:0000256" key="2">
    <source>
        <dbReference type="ARBA" id="ARBA00007032"/>
    </source>
</evidence>
<keyword evidence="15" id="KW-1185">Reference proteome</keyword>
<dbReference type="Pfam" id="PF00263">
    <property type="entry name" value="Secretin"/>
    <property type="match status" value="1"/>
</dbReference>
<dbReference type="InterPro" id="IPR004846">
    <property type="entry name" value="T2SS/T3SS_dom"/>
</dbReference>
<dbReference type="Gene3D" id="3.55.50.30">
    <property type="match status" value="1"/>
</dbReference>
<dbReference type="InterPro" id="IPR003522">
    <property type="entry name" value="T3SS_OM_pore_YscC"/>
</dbReference>
<dbReference type="NCBIfam" id="TIGR02516">
    <property type="entry name" value="type_III_yscC"/>
    <property type="match status" value="1"/>
</dbReference>
<accession>A0A6J5EF04</accession>
<organism evidence="14 15">
    <name type="scientific">Paraburkholderia humisilvae</name>
    <dbReference type="NCBI Taxonomy" id="627669"/>
    <lineage>
        <taxon>Bacteria</taxon>
        <taxon>Pseudomonadati</taxon>
        <taxon>Pseudomonadota</taxon>
        <taxon>Betaproteobacteria</taxon>
        <taxon>Burkholderiales</taxon>
        <taxon>Burkholderiaceae</taxon>
        <taxon>Paraburkholderia</taxon>
    </lineage>
</organism>
<evidence type="ECO:0000256" key="10">
    <source>
        <dbReference type="RuleBase" id="RU004004"/>
    </source>
</evidence>
<dbReference type="Proteomes" id="UP000494363">
    <property type="component" value="Unassembled WGS sequence"/>
</dbReference>
<evidence type="ECO:0000313" key="14">
    <source>
        <dbReference type="EMBL" id="CAB3764327.1"/>
    </source>
</evidence>
<dbReference type="AlphaFoldDB" id="A0A6J5EF04"/>
<feature type="signal peptide" evidence="9">
    <location>
        <begin position="1"/>
        <end position="23"/>
    </location>
</feature>
<dbReference type="PANTHER" id="PTHR30332">
    <property type="entry name" value="PROBABLE GENERAL SECRETION PATHWAY PROTEIN D"/>
    <property type="match status" value="1"/>
</dbReference>
<feature type="chain" id="PRO_5027184851" description="Type 3 secretion system secretin" evidence="9">
    <location>
        <begin position="24"/>
        <end position="573"/>
    </location>
</feature>
<proteinExistence type="inferred from homology"/>
<evidence type="ECO:0000256" key="9">
    <source>
        <dbReference type="HAMAP-Rule" id="MF_02219"/>
    </source>
</evidence>
<keyword evidence="8 9" id="KW-0998">Cell outer membrane</keyword>
<evidence type="ECO:0000256" key="4">
    <source>
        <dbReference type="ARBA" id="ARBA00022729"/>
    </source>
</evidence>
<comment type="subcellular location">
    <subcellularLocation>
        <location evidence="1 9 10">Cell outer membrane</location>
    </subcellularLocation>
</comment>
<dbReference type="InterPro" id="IPR004845">
    <property type="entry name" value="T2SS_GspD_CS"/>
</dbReference>
<evidence type="ECO:0000256" key="1">
    <source>
        <dbReference type="ARBA" id="ARBA00004442"/>
    </source>
</evidence>
<feature type="domain" description="NolW-like" evidence="13">
    <location>
        <begin position="176"/>
        <end position="351"/>
    </location>
</feature>
<evidence type="ECO:0000313" key="15">
    <source>
        <dbReference type="Proteomes" id="UP000494363"/>
    </source>
</evidence>
<gene>
    <name evidence="14" type="primary">sctC_6</name>
    <name evidence="9" type="synonym">sctC</name>
    <name evidence="14" type="ORF">LMG29542_04860</name>
</gene>
<dbReference type="PROSITE" id="PS00875">
    <property type="entry name" value="T2SP_D"/>
    <property type="match status" value="1"/>
</dbReference>
<dbReference type="InterPro" id="IPR050810">
    <property type="entry name" value="Bact_Secretion_Sys_Channel"/>
</dbReference>
<reference evidence="14 15" key="1">
    <citation type="submission" date="2020-04" db="EMBL/GenBank/DDBJ databases">
        <authorList>
            <person name="De Canck E."/>
        </authorList>
    </citation>
    <scope>NUCLEOTIDE SEQUENCE [LARGE SCALE GENOMIC DNA]</scope>
    <source>
        <strain evidence="14 15">LMG 29542</strain>
    </source>
</reference>
<dbReference type="InterPro" id="IPR038591">
    <property type="entry name" value="NolW-like_sf"/>
</dbReference>
<evidence type="ECO:0000256" key="3">
    <source>
        <dbReference type="ARBA" id="ARBA00022448"/>
    </source>
</evidence>
<dbReference type="PRINTS" id="PR01337">
    <property type="entry name" value="TYPE3OMGPROT"/>
</dbReference>
<dbReference type="EMBL" id="CADIKH010000024">
    <property type="protein sequence ID" value="CAB3764327.1"/>
    <property type="molecule type" value="Genomic_DNA"/>
</dbReference>
<comment type="similarity">
    <text evidence="2 9">Belongs to the bacterial secretin family. T3SS SctC subfamily.</text>
</comment>
<dbReference type="PANTHER" id="PTHR30332:SF5">
    <property type="entry name" value="SPI-1 TYPE 3 SECRETION SYSTEM SECRETIN"/>
    <property type="match status" value="1"/>
</dbReference>
<feature type="domain" description="Type II/III secretion system secretin-like" evidence="12">
    <location>
        <begin position="414"/>
        <end position="571"/>
    </location>
</feature>
<dbReference type="GO" id="GO:0015627">
    <property type="term" value="C:type II protein secretion system complex"/>
    <property type="evidence" value="ECO:0007669"/>
    <property type="project" value="TreeGrafter"/>
</dbReference>
<evidence type="ECO:0000256" key="8">
    <source>
        <dbReference type="ARBA" id="ARBA00023237"/>
    </source>
</evidence>
<dbReference type="GO" id="GO:0009279">
    <property type="term" value="C:cell outer membrane"/>
    <property type="evidence" value="ECO:0007669"/>
    <property type="project" value="UniProtKB-SubCell"/>
</dbReference>
<evidence type="ECO:0000259" key="12">
    <source>
        <dbReference type="Pfam" id="PF00263"/>
    </source>
</evidence>
<keyword evidence="4 9" id="KW-0732">Signal</keyword>
<dbReference type="Gene3D" id="3.30.1370.120">
    <property type="match status" value="2"/>
</dbReference>
<feature type="region of interest" description="Disordered" evidence="11">
    <location>
        <begin position="286"/>
        <end position="320"/>
    </location>
</feature>
<dbReference type="HAMAP" id="MF_02219">
    <property type="entry name" value="Type_III_secretin"/>
    <property type="match status" value="1"/>
</dbReference>
<evidence type="ECO:0000259" key="13">
    <source>
        <dbReference type="Pfam" id="PF03958"/>
    </source>
</evidence>
<evidence type="ECO:0000256" key="11">
    <source>
        <dbReference type="SAM" id="MobiDB-lite"/>
    </source>
</evidence>
<keyword evidence="3 9" id="KW-0813">Transport</keyword>
<keyword evidence="5 9" id="KW-0653">Protein transport</keyword>
<keyword evidence="7 9" id="KW-0472">Membrane</keyword>
<dbReference type="GO" id="GO:0030254">
    <property type="term" value="P:protein secretion by the type III secretion system"/>
    <property type="evidence" value="ECO:0007669"/>
    <property type="project" value="UniProtKB-UniRule"/>
</dbReference>
<evidence type="ECO:0000256" key="7">
    <source>
        <dbReference type="ARBA" id="ARBA00023136"/>
    </source>
</evidence>
<evidence type="ECO:0000256" key="5">
    <source>
        <dbReference type="ARBA" id="ARBA00022927"/>
    </source>
</evidence>
<comment type="subunit">
    <text evidence="9">The core secretion machinery of the T3SS is composed of approximately 20 different proteins, including cytoplasmic components, a base, an export apparatus and a needle. This subunit is part of the base, which anchors the injectisome in the bacterial cell envelope. Forms a stable homooligomeric complex.</text>
</comment>
<sequence precursor="true">MKVFFGSCAIMLVLLGHSLAGYAAPVHWRSSVVHVAVDGKNLKDVLRDFTASQGVVASVADNVQGSVTGNFDVSPQRFLDTLASSFGFVWFYDGRVLWISSANEVKYQILHFSHAPPQDLRTALENLGLVDSRFPVIYDADSNTALVNGPPQYVKLVAQIAQQVEDNALQSIGTVVRVFQLRNGWAADHTMQVDGKDVTIPGVASILTGIYHPRQGGPDNGATRTASMAPGVERVAPSADVSGSTEGGRPSSLYPPLPPNMPAGDDASIGTAPGAGSALIARLAGRGGDNGVSSGSQDGGQTQGDGYSVTNGRSGLPIIQADPGTNSVLVRDTPARIDQYDPLIAKLDRKPKLIEIQASILEIDSDELNQLGVSWSARGDNFLVASRGAPGQTLPGGLQAVVGDSDHFIARINALAATAKAKIEATPTVATLDNVEAIMNNKTKFYVRVSGFASADLYAVSTGVSLRVLPMVVDDGDLTRIKLVVNVQDGQLTGQQVDNIPVVTNSEINTQAFVHPGQSLLIGGYSADSDANGVTGVPGLSRIPLLGALFRSSSNSKSHMQRLFLVSPKVLDL</sequence>
<dbReference type="GO" id="GO:0030257">
    <property type="term" value="C:type III protein secretion system complex"/>
    <property type="evidence" value="ECO:0007669"/>
    <property type="project" value="UniProtKB-UniRule"/>
</dbReference>
<dbReference type="InterPro" id="IPR005644">
    <property type="entry name" value="NolW-like"/>
</dbReference>
<name>A0A6J5EF04_9BURK</name>
<comment type="function">
    <text evidence="9">Component of the type III secretion system (T3SS), also called injectisome, which is used to inject bacterial effector proteins into eukaryotic host cells. Forms a ring-shaped multimeric structure with an apparent central pore in the outer membrane.</text>
</comment>
<protein>
    <recommendedName>
        <fullName evidence="9">Type 3 secretion system secretin</fullName>
        <shortName evidence="9">T3SS secretin</shortName>
    </recommendedName>
</protein>
<evidence type="ECO:0000256" key="6">
    <source>
        <dbReference type="ARBA" id="ARBA00023010"/>
    </source>
</evidence>
<dbReference type="Pfam" id="PF03958">
    <property type="entry name" value="Secretin_N"/>
    <property type="match status" value="2"/>
</dbReference>
<feature type="region of interest" description="Disordered" evidence="11">
    <location>
        <begin position="233"/>
        <end position="272"/>
    </location>
</feature>
<feature type="domain" description="NolW-like" evidence="13">
    <location>
        <begin position="108"/>
        <end position="167"/>
    </location>
</feature>